<name>A0AAU7KGZ0_9GAMM</name>
<evidence type="ECO:0000256" key="1">
    <source>
        <dbReference type="SAM" id="Phobius"/>
    </source>
</evidence>
<feature type="transmembrane region" description="Helical" evidence="1">
    <location>
        <begin position="67"/>
        <end position="87"/>
    </location>
</feature>
<dbReference type="RefSeq" id="WP_287165702.1">
    <property type="nucleotide sequence ID" value="NZ_CP098827.1"/>
</dbReference>
<evidence type="ECO:0000313" key="3">
    <source>
        <dbReference type="EMBL" id="XBO70679.1"/>
    </source>
</evidence>
<keyword evidence="1" id="KW-1133">Transmembrane helix</keyword>
<sequence>MSGSTSNESVIATLKPSILAGVGSLIVGLLLASIGTYYLVHVAVYLYGFLISLHIPGSSIILNRSCAIITVWVICLIIPICKIIGLATTKFDITPRRVYYYHGVLNRRVDQLEIARIRDLSTSEPLLLRLFGLGNLILLTADRTHPRQLIPGIKDVHGMRERVHDLSVAERQRTGYQEMENTTEATA</sequence>
<dbReference type="InterPro" id="IPR005182">
    <property type="entry name" value="YdbS-like_PH"/>
</dbReference>
<dbReference type="Pfam" id="PF03703">
    <property type="entry name" value="bPH_2"/>
    <property type="match status" value="1"/>
</dbReference>
<feature type="transmembrane region" description="Helical" evidence="1">
    <location>
        <begin position="38"/>
        <end position="55"/>
    </location>
</feature>
<feature type="domain" description="YdbS-like PH" evidence="2">
    <location>
        <begin position="88"/>
        <end position="151"/>
    </location>
</feature>
<gene>
    <name evidence="3" type="ORF">NFG58_19050</name>
</gene>
<dbReference type="EMBL" id="CP098827">
    <property type="protein sequence ID" value="XBO70679.1"/>
    <property type="molecule type" value="Genomic_DNA"/>
</dbReference>
<protein>
    <submittedName>
        <fullName evidence="3">PH domain-containing protein</fullName>
    </submittedName>
</protein>
<keyword evidence="1" id="KW-0812">Transmembrane</keyword>
<proteinExistence type="predicted"/>
<accession>A0AAU7KGZ0</accession>
<dbReference type="AlphaFoldDB" id="A0AAU7KGZ0"/>
<evidence type="ECO:0000259" key="2">
    <source>
        <dbReference type="Pfam" id="PF03703"/>
    </source>
</evidence>
<reference evidence="3" key="1">
    <citation type="submission" date="2022-06" db="EMBL/GenBank/DDBJ databases">
        <title>A novel DMS-producing enzyme.</title>
        <authorList>
            <person name="Zhang Y."/>
        </authorList>
    </citation>
    <scope>NUCLEOTIDE SEQUENCE</scope>
    <source>
        <strain evidence="3">RT37</strain>
    </source>
</reference>
<feature type="transmembrane region" description="Helical" evidence="1">
    <location>
        <begin position="12"/>
        <end position="32"/>
    </location>
</feature>
<organism evidence="3">
    <name type="scientific">Halomonas sp. RT37</name>
    <dbReference type="NCBI Taxonomy" id="2950872"/>
    <lineage>
        <taxon>Bacteria</taxon>
        <taxon>Pseudomonadati</taxon>
        <taxon>Pseudomonadota</taxon>
        <taxon>Gammaproteobacteria</taxon>
        <taxon>Oceanospirillales</taxon>
        <taxon>Halomonadaceae</taxon>
        <taxon>Halomonas</taxon>
    </lineage>
</organism>
<keyword evidence="1" id="KW-0472">Membrane</keyword>